<dbReference type="GO" id="GO:0016747">
    <property type="term" value="F:acyltransferase activity, transferring groups other than amino-acyl groups"/>
    <property type="evidence" value="ECO:0007669"/>
    <property type="project" value="InterPro"/>
</dbReference>
<feature type="domain" description="N-acetyltransferase" evidence="3">
    <location>
        <begin position="1"/>
        <end position="148"/>
    </location>
</feature>
<dbReference type="InterPro" id="IPR016181">
    <property type="entry name" value="Acyl_CoA_acyltransferase"/>
</dbReference>
<protein>
    <submittedName>
        <fullName evidence="4">Predicted N-acetyltransferase YhbS</fullName>
    </submittedName>
</protein>
<sequence length="148" mass="17159">MYIREAREEDAEQLSLLLREIDDEVFLSPEEIKEKLKVMQNYSFYKVFVAVEEGRDDTIVGTFTLYILDNLGHRGTPFAVVESVITHQDHRRKGVGRSMMLKAMEIAAERGCYKLVLSSDIKREGAHTFYDRLGFVRHGVSFRVNLNR</sequence>
<proteinExistence type="predicted"/>
<evidence type="ECO:0000256" key="2">
    <source>
        <dbReference type="ARBA" id="ARBA00023315"/>
    </source>
</evidence>
<dbReference type="SUPFAM" id="SSF55729">
    <property type="entry name" value="Acyl-CoA N-acyltransferases (Nat)"/>
    <property type="match status" value="1"/>
</dbReference>
<dbReference type="Pfam" id="PF00583">
    <property type="entry name" value="Acetyltransf_1"/>
    <property type="match status" value="1"/>
</dbReference>
<dbReference type="PROSITE" id="PS51186">
    <property type="entry name" value="GNAT"/>
    <property type="match status" value="1"/>
</dbReference>
<dbReference type="InterPro" id="IPR050832">
    <property type="entry name" value="Bact_Acetyltransf"/>
</dbReference>
<accession>A0A1M7LP21</accession>
<dbReference type="RefSeq" id="WP_073258015.1">
    <property type="nucleotide sequence ID" value="NZ_FRCR01000013.1"/>
</dbReference>
<name>A0A1M7LP21_9FIRM</name>
<dbReference type="EMBL" id="FRCR01000013">
    <property type="protein sequence ID" value="SHM79904.1"/>
    <property type="molecule type" value="Genomic_DNA"/>
</dbReference>
<dbReference type="OrthoDB" id="9792929at2"/>
<dbReference type="CDD" id="cd04301">
    <property type="entry name" value="NAT_SF"/>
    <property type="match status" value="1"/>
</dbReference>
<keyword evidence="1 4" id="KW-0808">Transferase</keyword>
<dbReference type="STRING" id="447595.SAMN05660826_01982"/>
<dbReference type="PANTHER" id="PTHR43877:SF1">
    <property type="entry name" value="ACETYLTRANSFERASE"/>
    <property type="match status" value="1"/>
</dbReference>
<reference evidence="5" key="1">
    <citation type="submission" date="2016-11" db="EMBL/GenBank/DDBJ databases">
        <authorList>
            <person name="Varghese N."/>
            <person name="Submissions S."/>
        </authorList>
    </citation>
    <scope>NUCLEOTIDE SEQUENCE [LARGE SCALE GENOMIC DNA]</scope>
    <source>
        <strain evidence="5">DSM 18802</strain>
    </source>
</reference>
<dbReference type="Gene3D" id="3.40.630.30">
    <property type="match status" value="1"/>
</dbReference>
<dbReference type="InterPro" id="IPR000182">
    <property type="entry name" value="GNAT_dom"/>
</dbReference>
<gene>
    <name evidence="4" type="ORF">SAMN05660826_01982</name>
</gene>
<dbReference type="AlphaFoldDB" id="A0A1M7LP21"/>
<keyword evidence="5" id="KW-1185">Reference proteome</keyword>
<evidence type="ECO:0000313" key="4">
    <source>
        <dbReference type="EMBL" id="SHM79904.1"/>
    </source>
</evidence>
<organism evidence="4 5">
    <name type="scientific">Caldanaerovirga acetigignens</name>
    <dbReference type="NCBI Taxonomy" id="447595"/>
    <lineage>
        <taxon>Bacteria</taxon>
        <taxon>Bacillati</taxon>
        <taxon>Bacillota</taxon>
        <taxon>Clostridia</taxon>
        <taxon>Thermosediminibacterales</taxon>
        <taxon>Thermosediminibacteraceae</taxon>
        <taxon>Caldanaerovirga</taxon>
    </lineage>
</organism>
<evidence type="ECO:0000313" key="5">
    <source>
        <dbReference type="Proteomes" id="UP000184375"/>
    </source>
</evidence>
<keyword evidence="2" id="KW-0012">Acyltransferase</keyword>
<dbReference type="Proteomes" id="UP000184375">
    <property type="component" value="Unassembled WGS sequence"/>
</dbReference>
<dbReference type="PANTHER" id="PTHR43877">
    <property type="entry name" value="AMINOALKYLPHOSPHONATE N-ACETYLTRANSFERASE-RELATED-RELATED"/>
    <property type="match status" value="1"/>
</dbReference>
<evidence type="ECO:0000259" key="3">
    <source>
        <dbReference type="PROSITE" id="PS51186"/>
    </source>
</evidence>
<evidence type="ECO:0000256" key="1">
    <source>
        <dbReference type="ARBA" id="ARBA00022679"/>
    </source>
</evidence>